<keyword evidence="2 4" id="KW-0472">Membrane</keyword>
<feature type="chain" id="PRO_5027724602" evidence="5">
    <location>
        <begin position="20"/>
        <end position="391"/>
    </location>
</feature>
<keyword evidence="4" id="KW-1133">Transmembrane helix</keyword>
<accession>A0A6P7KAW6</accession>
<dbReference type="InterPro" id="IPR013106">
    <property type="entry name" value="Ig_V-set"/>
</dbReference>
<dbReference type="SMART" id="SM00409">
    <property type="entry name" value="IG"/>
    <property type="match status" value="1"/>
</dbReference>
<reference evidence="8" key="1">
    <citation type="submission" date="2025-08" db="UniProtKB">
        <authorList>
            <consortium name="RefSeq"/>
        </authorList>
    </citation>
    <scope>IDENTIFICATION</scope>
</reference>
<dbReference type="GO" id="GO:0009897">
    <property type="term" value="C:external side of plasma membrane"/>
    <property type="evidence" value="ECO:0007669"/>
    <property type="project" value="TreeGrafter"/>
</dbReference>
<dbReference type="RefSeq" id="XP_028284616.1">
    <property type="nucleotide sequence ID" value="XM_028428815.1"/>
</dbReference>
<dbReference type="InterPro" id="IPR013783">
    <property type="entry name" value="Ig-like_fold"/>
</dbReference>
<dbReference type="Pfam" id="PF07686">
    <property type="entry name" value="V-set"/>
    <property type="match status" value="1"/>
</dbReference>
<evidence type="ECO:0000313" key="7">
    <source>
        <dbReference type="Proteomes" id="UP000515145"/>
    </source>
</evidence>
<gene>
    <name evidence="8" type="primary">LOC114450616</name>
</gene>
<evidence type="ECO:0000256" key="4">
    <source>
        <dbReference type="SAM" id="Phobius"/>
    </source>
</evidence>
<evidence type="ECO:0000256" key="2">
    <source>
        <dbReference type="ARBA" id="ARBA00023136"/>
    </source>
</evidence>
<dbReference type="InterPro" id="IPR053896">
    <property type="entry name" value="BTN3A2-like_Ig-C"/>
</dbReference>
<protein>
    <submittedName>
        <fullName evidence="8">Butyrophilin-like protein 10</fullName>
    </submittedName>
</protein>
<name>A0A6P7KAW6_9TELE</name>
<evidence type="ECO:0000313" key="8">
    <source>
        <dbReference type="RefSeq" id="XP_028284616.1"/>
    </source>
</evidence>
<dbReference type="PROSITE" id="PS50835">
    <property type="entry name" value="IG_LIKE"/>
    <property type="match status" value="2"/>
</dbReference>
<dbReference type="PANTHER" id="PTHR24100">
    <property type="entry name" value="BUTYROPHILIN"/>
    <property type="match status" value="1"/>
</dbReference>
<dbReference type="InParanoid" id="A0A6P7KAW6"/>
<dbReference type="GeneID" id="114450616"/>
<feature type="signal peptide" evidence="5">
    <location>
        <begin position="1"/>
        <end position="19"/>
    </location>
</feature>
<evidence type="ECO:0000256" key="1">
    <source>
        <dbReference type="ARBA" id="ARBA00004370"/>
    </source>
</evidence>
<organism evidence="7 8">
    <name type="scientific">Parambassis ranga</name>
    <name type="common">Indian glassy fish</name>
    <dbReference type="NCBI Taxonomy" id="210632"/>
    <lineage>
        <taxon>Eukaryota</taxon>
        <taxon>Metazoa</taxon>
        <taxon>Chordata</taxon>
        <taxon>Craniata</taxon>
        <taxon>Vertebrata</taxon>
        <taxon>Euteleostomi</taxon>
        <taxon>Actinopterygii</taxon>
        <taxon>Neopterygii</taxon>
        <taxon>Teleostei</taxon>
        <taxon>Neoteleostei</taxon>
        <taxon>Acanthomorphata</taxon>
        <taxon>Ovalentaria</taxon>
        <taxon>Ambassidae</taxon>
        <taxon>Parambassis</taxon>
    </lineage>
</organism>
<dbReference type="GO" id="GO:0001817">
    <property type="term" value="P:regulation of cytokine production"/>
    <property type="evidence" value="ECO:0007669"/>
    <property type="project" value="TreeGrafter"/>
</dbReference>
<keyword evidence="5" id="KW-0732">Signal</keyword>
<keyword evidence="4" id="KW-0812">Transmembrane</keyword>
<dbReference type="Gene3D" id="2.60.40.10">
    <property type="entry name" value="Immunoglobulins"/>
    <property type="match status" value="2"/>
</dbReference>
<dbReference type="GO" id="GO:0050852">
    <property type="term" value="P:T cell receptor signaling pathway"/>
    <property type="evidence" value="ECO:0007669"/>
    <property type="project" value="TreeGrafter"/>
</dbReference>
<dbReference type="OrthoDB" id="9049620at2759"/>
<feature type="domain" description="Ig-like" evidence="6">
    <location>
        <begin position="154"/>
        <end position="239"/>
    </location>
</feature>
<dbReference type="InterPro" id="IPR003599">
    <property type="entry name" value="Ig_sub"/>
</dbReference>
<dbReference type="InterPro" id="IPR007110">
    <property type="entry name" value="Ig-like_dom"/>
</dbReference>
<dbReference type="SUPFAM" id="SSF48726">
    <property type="entry name" value="Immunoglobulin"/>
    <property type="match status" value="2"/>
</dbReference>
<dbReference type="PANTHER" id="PTHR24100:SF151">
    <property type="entry name" value="ICOS LIGAND"/>
    <property type="match status" value="1"/>
</dbReference>
<evidence type="ECO:0000256" key="5">
    <source>
        <dbReference type="SAM" id="SignalP"/>
    </source>
</evidence>
<comment type="subcellular location">
    <subcellularLocation>
        <location evidence="1">Membrane</location>
    </subcellularLocation>
</comment>
<evidence type="ECO:0000259" key="6">
    <source>
        <dbReference type="PROSITE" id="PS50835"/>
    </source>
</evidence>
<evidence type="ECO:0000256" key="3">
    <source>
        <dbReference type="ARBA" id="ARBA00023319"/>
    </source>
</evidence>
<dbReference type="Proteomes" id="UP000515145">
    <property type="component" value="Chromosome 18"/>
</dbReference>
<keyword evidence="3" id="KW-0393">Immunoglobulin domain</keyword>
<dbReference type="Pfam" id="PF22705">
    <property type="entry name" value="C2-set_3"/>
    <property type="match status" value="1"/>
</dbReference>
<keyword evidence="7" id="KW-1185">Reference proteome</keyword>
<dbReference type="InterPro" id="IPR050504">
    <property type="entry name" value="IgSF_BTN/MOG"/>
</dbReference>
<feature type="domain" description="Ig-like" evidence="6">
    <location>
        <begin position="4"/>
        <end position="117"/>
    </location>
</feature>
<dbReference type="GO" id="GO:0005102">
    <property type="term" value="F:signaling receptor binding"/>
    <property type="evidence" value="ECO:0007669"/>
    <property type="project" value="TreeGrafter"/>
</dbReference>
<feature type="transmembrane region" description="Helical" evidence="4">
    <location>
        <begin position="263"/>
        <end position="290"/>
    </location>
</feature>
<proteinExistence type="predicted"/>
<dbReference type="AlphaFoldDB" id="A0A6P7KAW6"/>
<dbReference type="InterPro" id="IPR036179">
    <property type="entry name" value="Ig-like_dom_sf"/>
</dbReference>
<sequence>MISPEYLIICLFVLTVSSATTGHDNGPRVIVQEGSDATLSCSPSIKEDLTYKVFDWKKDGQKEVFFYDAGLYYGNGRSGQDEQFRGRVFHFPDQLTSGNASITIQNAKREDGGEYSCVFPRLHPAGQRCTVQLVVQRRNLTDRSRKNSYAAPKPFVGIINSTEDGVRLKCALHGAYPKPKVEWKNSDGRILPAEEPVFTDRGGRFDVTLLATVTKTATNHFTCVVTQEGYGHKTEEEVYVPDKLFESCREVGTTGSWTDVFTVGALVGALIVAVLGALIVVVLVATKIVFFKPCWNRKLEEIIQELRRERKLCVREPELHVVLFTCAACQDQKCLTCSSTFLKHPRNHSPLCSTKDPLRFSFDAVSCSRHINYHQPDGADRKSGTRTPEVL</sequence>